<dbReference type="RefSeq" id="WP_040070661.1">
    <property type="nucleotide sequence ID" value="NZ_CP144470.1"/>
</dbReference>
<evidence type="ECO:0000259" key="6">
    <source>
        <dbReference type="Pfam" id="PF05154"/>
    </source>
</evidence>
<comment type="subcellular location">
    <subcellularLocation>
        <location evidence="1">Membrane</location>
        <topology evidence="1">Multi-pass membrane protein</topology>
    </subcellularLocation>
</comment>
<reference evidence="7 8" key="1">
    <citation type="submission" date="2015-01" db="EMBL/GenBank/DDBJ databases">
        <title>Complete genome of Pseudomonas batumici UCM B-321 producer of the batumin antibiotic with strong antistaphilococcal and potential anticancer activity.</title>
        <authorList>
            <person name="Klochko V.V."/>
            <person name="Zelena L.B."/>
            <person name="Elena K.A."/>
            <person name="Reva O.N."/>
        </authorList>
    </citation>
    <scope>NUCLEOTIDE SEQUENCE [LARGE SCALE GENOMIC DNA]</scope>
    <source>
        <strain evidence="7 8">UCM B-321</strain>
    </source>
</reference>
<dbReference type="GO" id="GO:0016020">
    <property type="term" value="C:membrane"/>
    <property type="evidence" value="ECO:0007669"/>
    <property type="project" value="UniProtKB-SubCell"/>
</dbReference>
<evidence type="ECO:0000256" key="1">
    <source>
        <dbReference type="ARBA" id="ARBA00004141"/>
    </source>
</evidence>
<feature type="transmembrane region" description="Helical" evidence="5">
    <location>
        <begin position="96"/>
        <end position="129"/>
    </location>
</feature>
<protein>
    <recommendedName>
        <fullName evidence="6">TM2 domain-containing protein</fullName>
    </recommendedName>
</protein>
<keyword evidence="4 5" id="KW-0472">Membrane</keyword>
<accession>A0A0C2E7B9</accession>
<evidence type="ECO:0000256" key="5">
    <source>
        <dbReference type="SAM" id="Phobius"/>
    </source>
</evidence>
<feature type="transmembrane region" description="Helical" evidence="5">
    <location>
        <begin position="70"/>
        <end position="89"/>
    </location>
</feature>
<evidence type="ECO:0000256" key="4">
    <source>
        <dbReference type="ARBA" id="ARBA00023136"/>
    </source>
</evidence>
<evidence type="ECO:0000313" key="7">
    <source>
        <dbReference type="EMBL" id="KIH81789.1"/>
    </source>
</evidence>
<dbReference type="AlphaFoldDB" id="A0A0C2E7B9"/>
<dbReference type="OrthoDB" id="9816361at2"/>
<evidence type="ECO:0000256" key="2">
    <source>
        <dbReference type="ARBA" id="ARBA00022692"/>
    </source>
</evidence>
<name>A0A0C2E7B9_9PSED</name>
<feature type="domain" description="TM2" evidence="6">
    <location>
        <begin position="67"/>
        <end position="110"/>
    </location>
</feature>
<evidence type="ECO:0000313" key="8">
    <source>
        <dbReference type="Proteomes" id="UP000031535"/>
    </source>
</evidence>
<keyword evidence="3 5" id="KW-1133">Transmembrane helix</keyword>
<dbReference type="InterPro" id="IPR007829">
    <property type="entry name" value="TM2"/>
</dbReference>
<comment type="caution">
    <text evidence="7">The sequence shown here is derived from an EMBL/GenBank/DDBJ whole genome shotgun (WGS) entry which is preliminary data.</text>
</comment>
<organism evidence="7 8">
    <name type="scientific">Pseudomonas batumici</name>
    <dbReference type="NCBI Taxonomy" id="226910"/>
    <lineage>
        <taxon>Bacteria</taxon>
        <taxon>Pseudomonadati</taxon>
        <taxon>Pseudomonadota</taxon>
        <taxon>Gammaproteobacteria</taxon>
        <taxon>Pseudomonadales</taxon>
        <taxon>Pseudomonadaceae</taxon>
        <taxon>Pseudomonas</taxon>
    </lineage>
</organism>
<gene>
    <name evidence="7" type="ORF">UCMB321_4452</name>
</gene>
<sequence length="147" mass="16078">MKGKILSYDNNTRNGIISGDDGNRYTFDVVEWKAAVLPKVGASVDFASNGAFAEAIFADSAAASGNSKKIPAALLAFFLGAFGVHKFYLGYKTQGVIMLLVFLFGWLLLGIPSIVISIVAFIEFIIYLIKSDEDFEQTYVVGKRGWF</sequence>
<dbReference type="PATRIC" id="fig|226910.6.peg.4444"/>
<keyword evidence="2 5" id="KW-0812">Transmembrane</keyword>
<keyword evidence="8" id="KW-1185">Reference proteome</keyword>
<dbReference type="EMBL" id="JXDG01000058">
    <property type="protein sequence ID" value="KIH81789.1"/>
    <property type="molecule type" value="Genomic_DNA"/>
</dbReference>
<dbReference type="Proteomes" id="UP000031535">
    <property type="component" value="Unassembled WGS sequence"/>
</dbReference>
<dbReference type="STRING" id="226910.UCMB321_4452"/>
<proteinExistence type="predicted"/>
<dbReference type="Pfam" id="PF05154">
    <property type="entry name" value="TM2"/>
    <property type="match status" value="1"/>
</dbReference>
<evidence type="ECO:0000256" key="3">
    <source>
        <dbReference type="ARBA" id="ARBA00022989"/>
    </source>
</evidence>